<dbReference type="GO" id="GO:0032993">
    <property type="term" value="C:protein-DNA complex"/>
    <property type="evidence" value="ECO:0007669"/>
    <property type="project" value="TreeGrafter"/>
</dbReference>
<dbReference type="GO" id="GO:0006307">
    <property type="term" value="P:DNA alkylation repair"/>
    <property type="evidence" value="ECO:0007669"/>
    <property type="project" value="TreeGrafter"/>
</dbReference>
<dbReference type="GO" id="GO:0005737">
    <property type="term" value="C:cytoplasm"/>
    <property type="evidence" value="ECO:0007669"/>
    <property type="project" value="TreeGrafter"/>
</dbReference>
<dbReference type="GO" id="GO:0043916">
    <property type="term" value="F:DNA-7-methylguanine glycosylase activity"/>
    <property type="evidence" value="ECO:0007669"/>
    <property type="project" value="TreeGrafter"/>
</dbReference>
<evidence type="ECO:0000256" key="5">
    <source>
        <dbReference type="SAM" id="MobiDB-lite"/>
    </source>
</evidence>
<dbReference type="SMART" id="SM00478">
    <property type="entry name" value="ENDO3c"/>
    <property type="match status" value="1"/>
</dbReference>
<protein>
    <recommendedName>
        <fullName evidence="2">DNA-3-methyladenine glycosylase II</fullName>
        <ecNumber evidence="2">3.2.2.21</ecNumber>
    </recommendedName>
</protein>
<dbReference type="SUPFAM" id="SSF48150">
    <property type="entry name" value="DNA-glycosylase"/>
    <property type="match status" value="1"/>
</dbReference>
<evidence type="ECO:0000313" key="7">
    <source>
        <dbReference type="EMBL" id="KAB0677015.1"/>
    </source>
</evidence>
<name>A0A7V7TYA9_9HYPH</name>
<keyword evidence="4" id="KW-0234">DNA repair</keyword>
<feature type="region of interest" description="Disordered" evidence="5">
    <location>
        <begin position="211"/>
        <end position="245"/>
    </location>
</feature>
<dbReference type="CDD" id="cd00056">
    <property type="entry name" value="ENDO3c"/>
    <property type="match status" value="1"/>
</dbReference>
<evidence type="ECO:0000313" key="8">
    <source>
        <dbReference type="Proteomes" id="UP000432089"/>
    </source>
</evidence>
<comment type="catalytic activity">
    <reaction evidence="1">
        <text>Hydrolysis of alkylated DNA, releasing 3-methyladenine, 3-methylguanine, 7-methylguanine and 7-methyladenine.</text>
        <dbReference type="EC" id="3.2.2.21"/>
    </reaction>
</comment>
<dbReference type="EC" id="3.2.2.21" evidence="2"/>
<proteinExistence type="predicted"/>
<dbReference type="GO" id="GO:0006285">
    <property type="term" value="P:base-excision repair, AP site formation"/>
    <property type="evidence" value="ECO:0007669"/>
    <property type="project" value="TreeGrafter"/>
</dbReference>
<evidence type="ECO:0000256" key="2">
    <source>
        <dbReference type="ARBA" id="ARBA00012000"/>
    </source>
</evidence>
<dbReference type="Gene3D" id="1.10.340.30">
    <property type="entry name" value="Hypothetical protein, domain 2"/>
    <property type="match status" value="1"/>
</dbReference>
<dbReference type="Proteomes" id="UP000432089">
    <property type="component" value="Unassembled WGS sequence"/>
</dbReference>
<dbReference type="InterPro" id="IPR011257">
    <property type="entry name" value="DNA_glycosylase"/>
</dbReference>
<evidence type="ECO:0000259" key="6">
    <source>
        <dbReference type="SMART" id="SM00478"/>
    </source>
</evidence>
<keyword evidence="3" id="KW-0227">DNA damage</keyword>
<evidence type="ECO:0000256" key="1">
    <source>
        <dbReference type="ARBA" id="ARBA00000086"/>
    </source>
</evidence>
<dbReference type="InterPro" id="IPR051912">
    <property type="entry name" value="Alkylbase_DNA_Glycosylase/TA"/>
</dbReference>
<gene>
    <name evidence="7" type="ORF">F6X38_19305</name>
</gene>
<evidence type="ECO:0000256" key="3">
    <source>
        <dbReference type="ARBA" id="ARBA00022763"/>
    </source>
</evidence>
<dbReference type="GO" id="GO:0032131">
    <property type="term" value="F:alkylated DNA binding"/>
    <property type="evidence" value="ECO:0007669"/>
    <property type="project" value="TreeGrafter"/>
</dbReference>
<keyword evidence="8" id="KW-1185">Reference proteome</keyword>
<reference evidence="7 8" key="1">
    <citation type="submission" date="2019-09" db="EMBL/GenBank/DDBJ databases">
        <title>YIM 132180 draft genome.</title>
        <authorList>
            <person name="Zhang K."/>
        </authorList>
    </citation>
    <scope>NUCLEOTIDE SEQUENCE [LARGE SCALE GENOMIC DNA]</scope>
    <source>
        <strain evidence="7 8">YIM 132180</strain>
    </source>
</reference>
<dbReference type="Pfam" id="PF00730">
    <property type="entry name" value="HhH-GPD"/>
    <property type="match status" value="1"/>
</dbReference>
<dbReference type="PANTHER" id="PTHR43003">
    <property type="entry name" value="DNA-3-METHYLADENINE GLYCOSYLASE"/>
    <property type="match status" value="1"/>
</dbReference>
<dbReference type="Gene3D" id="1.10.1670.40">
    <property type="match status" value="1"/>
</dbReference>
<comment type="caution">
    <text evidence="7">The sequence shown here is derived from an EMBL/GenBank/DDBJ whole genome shotgun (WGS) entry which is preliminary data.</text>
</comment>
<dbReference type="PANTHER" id="PTHR43003:SF5">
    <property type="entry name" value="DNA-3-METHYLADENINE GLYCOSYLASE"/>
    <property type="match status" value="1"/>
</dbReference>
<dbReference type="InterPro" id="IPR003265">
    <property type="entry name" value="HhH-GPD_domain"/>
</dbReference>
<organism evidence="7 8">
    <name type="scientific">Plantimonas leprariae</name>
    <dbReference type="NCBI Taxonomy" id="2615207"/>
    <lineage>
        <taxon>Bacteria</taxon>
        <taxon>Pseudomonadati</taxon>
        <taxon>Pseudomonadota</taxon>
        <taxon>Alphaproteobacteria</taxon>
        <taxon>Hyphomicrobiales</taxon>
        <taxon>Aurantimonadaceae</taxon>
        <taxon>Plantimonas</taxon>
    </lineage>
</organism>
<dbReference type="RefSeq" id="WP_150972592.1">
    <property type="nucleotide sequence ID" value="NZ_VZDO01000019.1"/>
</dbReference>
<dbReference type="GO" id="GO:0008725">
    <property type="term" value="F:DNA-3-methyladenine glycosylase activity"/>
    <property type="evidence" value="ECO:0007669"/>
    <property type="project" value="TreeGrafter"/>
</dbReference>
<feature type="compositionally biased region" description="Low complexity" evidence="5">
    <location>
        <begin position="211"/>
        <end position="221"/>
    </location>
</feature>
<accession>A0A7V7TYA9</accession>
<dbReference type="AlphaFoldDB" id="A0A7V7TYA9"/>
<sequence>MIRTEADIARELAALLALDPALRAVAAVAGEVPLRQTPAGLHGLLATIVGQQVSTASARAIFGRFAALVDTSDAAAILRLTDADYRAAGFSAAKQRTTIAIAEGVRDGRLDLDRIGDIPASEAVAELAALPGIGVWTAECYLLFAVGHPDVFPAGDLALQVAVGHARALPGRPKEKPVAELAKAWSPHRSIAARLFWSYYHAVTRRDAAPAEAAADAAAKAGGSRPVRKNVASPKASQRRHDRTA</sequence>
<feature type="domain" description="HhH-GPD" evidence="6">
    <location>
        <begin position="49"/>
        <end position="200"/>
    </location>
</feature>
<evidence type="ECO:0000256" key="4">
    <source>
        <dbReference type="ARBA" id="ARBA00023204"/>
    </source>
</evidence>
<dbReference type="EMBL" id="VZDO01000019">
    <property type="protein sequence ID" value="KAB0677015.1"/>
    <property type="molecule type" value="Genomic_DNA"/>
</dbReference>